<dbReference type="EMBL" id="JACDZE010000004">
    <property type="protein sequence ID" value="MBA5630370.1"/>
    <property type="molecule type" value="Genomic_DNA"/>
</dbReference>
<dbReference type="InterPro" id="IPR024355">
    <property type="entry name" value="TraQ_bacteroidetes"/>
</dbReference>
<dbReference type="AlphaFoldDB" id="A0A838ZTQ0"/>
<evidence type="ECO:0000313" key="2">
    <source>
        <dbReference type="EMBL" id="MBA5630370.1"/>
    </source>
</evidence>
<evidence type="ECO:0000313" key="3">
    <source>
        <dbReference type="Proteomes" id="UP000552241"/>
    </source>
</evidence>
<keyword evidence="1" id="KW-0472">Membrane</keyword>
<keyword evidence="1" id="KW-1133">Transmembrane helix</keyword>
<keyword evidence="3" id="KW-1185">Reference proteome</keyword>
<sequence>MFGKAIENKIYIRRILLFGIFMTGLLIIKSCESPELAIRQSFPFELYVMPIPLEISVGETIEIRIEIQSEGNFEEAIYKIRYFQYEGEGMLQYFDSPPYQPNDLYVLPEQEFRLYYTAVSDENHSFSIWISDNFGEEKQLDFHFQN</sequence>
<comment type="caution">
    <text evidence="2">The sequence shown here is derived from an EMBL/GenBank/DDBJ whole genome shotgun (WGS) entry which is preliminary data.</text>
</comment>
<proteinExistence type="predicted"/>
<accession>A0A838ZTQ0</accession>
<evidence type="ECO:0000256" key="1">
    <source>
        <dbReference type="SAM" id="Phobius"/>
    </source>
</evidence>
<dbReference type="RefSeq" id="WP_182043968.1">
    <property type="nucleotide sequence ID" value="NZ_JACDZE010000004.1"/>
</dbReference>
<dbReference type="Gene3D" id="2.60.40.2410">
    <property type="entry name" value="Uncharacterised protein PF12988, DUF3872"/>
    <property type="match status" value="1"/>
</dbReference>
<dbReference type="Proteomes" id="UP000552241">
    <property type="component" value="Unassembled WGS sequence"/>
</dbReference>
<protein>
    <submittedName>
        <fullName evidence="2">DUF3872 domain-containing protein</fullName>
    </submittedName>
</protein>
<gene>
    <name evidence="2" type="ORF">HU137_11355</name>
</gene>
<organism evidence="2 3">
    <name type="scientific">Moheibacter lacus</name>
    <dbReference type="NCBI Taxonomy" id="2745851"/>
    <lineage>
        <taxon>Bacteria</taxon>
        <taxon>Pseudomonadati</taxon>
        <taxon>Bacteroidota</taxon>
        <taxon>Flavobacteriia</taxon>
        <taxon>Flavobacteriales</taxon>
        <taxon>Weeksellaceae</taxon>
        <taxon>Moheibacter</taxon>
    </lineage>
</organism>
<dbReference type="InterPro" id="IPR038707">
    <property type="entry name" value="TraQ_sf"/>
</dbReference>
<keyword evidence="1" id="KW-0812">Transmembrane</keyword>
<reference evidence="2 3" key="1">
    <citation type="submission" date="2020-07" db="EMBL/GenBank/DDBJ databases">
        <title>Moheibacter lacus sp. nov., a member of the family Flavobacteriaceae isolated from freshwater lake sediment.</title>
        <authorList>
            <person name="Liu Y."/>
        </authorList>
    </citation>
    <scope>NUCLEOTIDE SEQUENCE [LARGE SCALE GENOMIC DNA]</scope>
    <source>
        <strain evidence="2 3">BDHS18</strain>
    </source>
</reference>
<feature type="transmembrane region" description="Helical" evidence="1">
    <location>
        <begin position="12"/>
        <end position="28"/>
    </location>
</feature>
<name>A0A838ZTQ0_9FLAO</name>
<dbReference type="Pfam" id="PF12988">
    <property type="entry name" value="TraQ_transposon"/>
    <property type="match status" value="1"/>
</dbReference>